<feature type="compositionally biased region" description="Polar residues" evidence="5">
    <location>
        <begin position="133"/>
        <end position="150"/>
    </location>
</feature>
<dbReference type="InterPro" id="IPR043145">
    <property type="entry name" value="Znf_ZZ_sf"/>
</dbReference>
<keyword evidence="3" id="KW-0862">Zinc</keyword>
<accession>A0A6G1IHJ0</accession>
<evidence type="ECO:0000259" key="6">
    <source>
        <dbReference type="PROSITE" id="PS50135"/>
    </source>
</evidence>
<protein>
    <recommendedName>
        <fullName evidence="6">ZZ-type domain-containing protein</fullName>
    </recommendedName>
</protein>
<reference evidence="7" key="1">
    <citation type="journal article" date="2020" name="Stud. Mycol.">
        <title>101 Dothideomycetes genomes: a test case for predicting lifestyles and emergence of pathogens.</title>
        <authorList>
            <person name="Haridas S."/>
            <person name="Albert R."/>
            <person name="Binder M."/>
            <person name="Bloem J."/>
            <person name="Labutti K."/>
            <person name="Salamov A."/>
            <person name="Andreopoulos B."/>
            <person name="Baker S."/>
            <person name="Barry K."/>
            <person name="Bills G."/>
            <person name="Bluhm B."/>
            <person name="Cannon C."/>
            <person name="Castanera R."/>
            <person name="Culley D."/>
            <person name="Daum C."/>
            <person name="Ezra D."/>
            <person name="Gonzalez J."/>
            <person name="Henrissat B."/>
            <person name="Kuo A."/>
            <person name="Liang C."/>
            <person name="Lipzen A."/>
            <person name="Lutzoni F."/>
            <person name="Magnuson J."/>
            <person name="Mondo S."/>
            <person name="Nolan M."/>
            <person name="Ohm R."/>
            <person name="Pangilinan J."/>
            <person name="Park H.-J."/>
            <person name="Ramirez L."/>
            <person name="Alfaro M."/>
            <person name="Sun H."/>
            <person name="Tritt A."/>
            <person name="Yoshinaga Y."/>
            <person name="Zwiers L.-H."/>
            <person name="Turgeon B."/>
            <person name="Goodwin S."/>
            <person name="Spatafora J."/>
            <person name="Crous P."/>
            <person name="Grigoriev I."/>
        </authorList>
    </citation>
    <scope>NUCLEOTIDE SEQUENCE</scope>
    <source>
        <strain evidence="7">CBS 122367</strain>
    </source>
</reference>
<proteinExistence type="predicted"/>
<dbReference type="SMART" id="SM00291">
    <property type="entry name" value="ZnF_ZZ"/>
    <property type="match status" value="1"/>
</dbReference>
<evidence type="ECO:0000256" key="4">
    <source>
        <dbReference type="PROSITE-ProRule" id="PRU00228"/>
    </source>
</evidence>
<feature type="region of interest" description="Disordered" evidence="5">
    <location>
        <begin position="56"/>
        <end position="86"/>
    </location>
</feature>
<dbReference type="InterPro" id="IPR000433">
    <property type="entry name" value="Znf_ZZ"/>
</dbReference>
<keyword evidence="1" id="KW-0479">Metal-binding</keyword>
<evidence type="ECO:0000256" key="2">
    <source>
        <dbReference type="ARBA" id="ARBA00022771"/>
    </source>
</evidence>
<feature type="region of interest" description="Disordered" evidence="5">
    <location>
        <begin position="100"/>
        <end position="175"/>
    </location>
</feature>
<evidence type="ECO:0000256" key="5">
    <source>
        <dbReference type="SAM" id="MobiDB-lite"/>
    </source>
</evidence>
<dbReference type="Pfam" id="PF00569">
    <property type="entry name" value="ZZ"/>
    <property type="match status" value="1"/>
</dbReference>
<dbReference type="AlphaFoldDB" id="A0A6G1IHJ0"/>
<gene>
    <name evidence="7" type="ORF">K458DRAFT_159499</name>
</gene>
<feature type="compositionally biased region" description="Pro residues" evidence="5">
    <location>
        <begin position="62"/>
        <end position="78"/>
    </location>
</feature>
<dbReference type="Proteomes" id="UP000799291">
    <property type="component" value="Unassembled WGS sequence"/>
</dbReference>
<feature type="compositionally biased region" description="Polar residues" evidence="5">
    <location>
        <begin position="109"/>
        <end position="121"/>
    </location>
</feature>
<evidence type="ECO:0000313" key="8">
    <source>
        <dbReference type="Proteomes" id="UP000799291"/>
    </source>
</evidence>
<dbReference type="PROSITE" id="PS50135">
    <property type="entry name" value="ZF_ZZ_2"/>
    <property type="match status" value="1"/>
</dbReference>
<dbReference type="GO" id="GO:0008270">
    <property type="term" value="F:zinc ion binding"/>
    <property type="evidence" value="ECO:0007669"/>
    <property type="project" value="UniProtKB-KW"/>
</dbReference>
<evidence type="ECO:0000313" key="7">
    <source>
        <dbReference type="EMBL" id="KAF2677595.1"/>
    </source>
</evidence>
<dbReference type="OrthoDB" id="661148at2759"/>
<sequence length="603" mass="65285">MSSPDPTRQYPFGGFAGPYQLPPAQYPDNPHPQGYPYNYQALGQRPPSVVNYIQPHYGTTAPVPPIAELPAPLPPAPPTSTSQQQLTEDELLAHKLQQMEVEEVRRRSSSNLSHRPSQSVLGSPPSPQIPQGHLQQPGSTTRPHIRSVSSLAPWGPNSFGPPPSQPTPSLLPEVVAGPRPVSTAVPRASVPVLHPTTHLPPPPVDPASLAAYLDQHRQVPCPPQWVLHPPIMTFFGSFVHAPKTDWLDIPVSREWRTVRLSENASNPTLPSFSFSFKIKGGSFRDPQYTWTMAPAATKGKLRKAYPSNWSYQLKMNPASGLRKSELLFTPQMKQLLTTYIHARNYDSLRFVGPDGRLYLWVTHAPLSSTNGARFDTLRHALFASTHGRHDPLYGEIVADHTYWDGFVDHNEVHSGISCNGCGAVPINGLRWKCKSCVDHDICEPCRLAKTSLLPTCTFTLVNLPDEALNIRSPTVDPALVVATLQILKDWELQTIREQKRADPRGFEATESAARKTDFGRISHWRSTDFAQKGAPADVEVHGTVVKMRELSRTVAEVANVLSTIGDAVNAGSIGDGVGSAAGDSGGGSGGGGDGGSGGGGVAS</sequence>
<keyword evidence="2 4" id="KW-0863">Zinc-finger</keyword>
<organism evidence="7 8">
    <name type="scientific">Lentithecium fluviatile CBS 122367</name>
    <dbReference type="NCBI Taxonomy" id="1168545"/>
    <lineage>
        <taxon>Eukaryota</taxon>
        <taxon>Fungi</taxon>
        <taxon>Dikarya</taxon>
        <taxon>Ascomycota</taxon>
        <taxon>Pezizomycotina</taxon>
        <taxon>Dothideomycetes</taxon>
        <taxon>Pleosporomycetidae</taxon>
        <taxon>Pleosporales</taxon>
        <taxon>Massarineae</taxon>
        <taxon>Lentitheciaceae</taxon>
        <taxon>Lentithecium</taxon>
    </lineage>
</organism>
<dbReference type="Gene3D" id="3.30.60.90">
    <property type="match status" value="1"/>
</dbReference>
<name>A0A6G1IHJ0_9PLEO</name>
<feature type="region of interest" description="Disordered" evidence="5">
    <location>
        <begin position="1"/>
        <end position="42"/>
    </location>
</feature>
<dbReference type="SUPFAM" id="SSF57850">
    <property type="entry name" value="RING/U-box"/>
    <property type="match status" value="1"/>
</dbReference>
<evidence type="ECO:0000256" key="3">
    <source>
        <dbReference type="ARBA" id="ARBA00022833"/>
    </source>
</evidence>
<evidence type="ECO:0000256" key="1">
    <source>
        <dbReference type="ARBA" id="ARBA00022723"/>
    </source>
</evidence>
<dbReference type="EMBL" id="MU005621">
    <property type="protein sequence ID" value="KAF2677595.1"/>
    <property type="molecule type" value="Genomic_DNA"/>
</dbReference>
<feature type="region of interest" description="Disordered" evidence="5">
    <location>
        <begin position="581"/>
        <end position="603"/>
    </location>
</feature>
<feature type="domain" description="ZZ-type" evidence="6">
    <location>
        <begin position="413"/>
        <end position="466"/>
    </location>
</feature>
<keyword evidence="8" id="KW-1185">Reference proteome</keyword>